<organism evidence="1 2">
    <name type="scientific">Burkholderia cepacia GG4</name>
    <dbReference type="NCBI Taxonomy" id="1009846"/>
    <lineage>
        <taxon>Bacteria</taxon>
        <taxon>Pseudomonadati</taxon>
        <taxon>Pseudomonadota</taxon>
        <taxon>Betaproteobacteria</taxon>
        <taxon>Burkholderiales</taxon>
        <taxon>Burkholderiaceae</taxon>
        <taxon>Burkholderia</taxon>
        <taxon>Burkholderia cepacia complex</taxon>
    </lineage>
</organism>
<reference evidence="1 2" key="1">
    <citation type="journal article" date="2012" name="J. Bacteriol.">
        <title>Complete Genome Sequence of Burkholderia sp. Strain GG4, a Betaproteobacterium That Reduces 3-Oxo-N-Acylhomoserine Lactones and Produces Different N-Acylhomoserine Lactones.</title>
        <authorList>
            <person name="Hong K.W."/>
            <person name="Koh C.L."/>
            <person name="Sam C.K."/>
            <person name="Yin W.F."/>
            <person name="Chan K.G."/>
        </authorList>
    </citation>
    <scope>NUCLEOTIDE SEQUENCE [LARGE SCALE GENOMIC DNA]</scope>
    <source>
        <strain evidence="1 2">GG4</strain>
    </source>
</reference>
<dbReference type="RefSeq" id="WP_014899203.1">
    <property type="nucleotide sequence ID" value="NC_018514.1"/>
</dbReference>
<name>A0A9W3K6L6_BURCE</name>
<dbReference type="KEGG" id="bct:GEM_4043"/>
<dbReference type="Proteomes" id="UP000032866">
    <property type="component" value="Chromosome 2"/>
</dbReference>
<protein>
    <submittedName>
        <fullName evidence="1">Uncharacterized protein</fullName>
    </submittedName>
</protein>
<dbReference type="EMBL" id="CP003775">
    <property type="protein sequence ID" value="AFQ50433.1"/>
    <property type="molecule type" value="Genomic_DNA"/>
</dbReference>
<evidence type="ECO:0000313" key="2">
    <source>
        <dbReference type="Proteomes" id="UP000032866"/>
    </source>
</evidence>
<evidence type="ECO:0000313" key="1">
    <source>
        <dbReference type="EMBL" id="AFQ50433.1"/>
    </source>
</evidence>
<proteinExistence type="predicted"/>
<dbReference type="AlphaFoldDB" id="A0A9W3K6L6"/>
<sequence length="311" mass="34733">MNQAFNYEAPTPIVSLPTQVIVAPSAIRARDPSLPFETQFQLLAMQYRHVTLQDALASGNAFYDPLKQSWAIYTKRPVASFKGLVFEAMLARLCREHPDVVGRRALAWCTNRTVGRVTDKMVNEYIPFITADSRLQNRPLTATFYNPGSPFDLQFYRVNEAGAAELARQVDTGALAGIQAKAIQGDERSEVIDPVLSGRYPHVLTMLKHKTGEHSYEVCRRLLTAMSQKGEITHEQALDALNRITYPGALGIDQGYIEDYSEYINISYKQQVQLRSDYIEAIALEVSENLTTSPGGILVPARQDLILPPTL</sequence>
<accession>A0A9W3K6L6</accession>
<gene>
    <name evidence="1" type="ORF">GEM_4043</name>
</gene>